<dbReference type="InterPro" id="IPR018060">
    <property type="entry name" value="HTH_AraC"/>
</dbReference>
<dbReference type="InterPro" id="IPR009594">
    <property type="entry name" value="Tscrpt_reg_HTH_AraC_N"/>
</dbReference>
<dbReference type="PANTHER" id="PTHR43436">
    <property type="entry name" value="ARAC-FAMILY TRANSCRIPTIONAL REGULATOR"/>
    <property type="match status" value="1"/>
</dbReference>
<evidence type="ECO:0000313" key="5">
    <source>
        <dbReference type="EMBL" id="TGN06432.1"/>
    </source>
</evidence>
<dbReference type="SUPFAM" id="SSF46689">
    <property type="entry name" value="Homeodomain-like"/>
    <property type="match status" value="2"/>
</dbReference>
<evidence type="ECO:0000256" key="3">
    <source>
        <dbReference type="ARBA" id="ARBA00023163"/>
    </source>
</evidence>
<dbReference type="PROSITE" id="PS00041">
    <property type="entry name" value="HTH_ARAC_FAMILY_1"/>
    <property type="match status" value="1"/>
</dbReference>
<evidence type="ECO:0000256" key="2">
    <source>
        <dbReference type="ARBA" id="ARBA00023125"/>
    </source>
</evidence>
<dbReference type="Gene3D" id="1.10.10.60">
    <property type="entry name" value="Homeodomain-like"/>
    <property type="match status" value="2"/>
</dbReference>
<sequence>MDSMETKRLKMVELLKDLLPEEGVFPSKIKGVFLVRTDNSFARTPKSYLASVIFLAQGTKSVFLGEETYTYDPSNYLVLSVPMPIECEAVTKPGEPILGFYISVDPAILGEMLLEMEETNYQADALPKGVYGAKLTDIISDSAVRLLETLSSPTESRILGPMIMREIIFRVLCGENGSSLHALAFRNRRFFQIARILNKIHESYDEGLDLKYLAMDAGMSTTTFHSSFKAVTNVSPLQYIKNVRLQKAKLLMTEEGLNVISAAYRVGYESPSQFNREYKRYFGITPAKDAINPRNSGGMYIS</sequence>
<feature type="domain" description="HTH araC/xylS-type" evidence="4">
    <location>
        <begin position="194"/>
        <end position="292"/>
    </location>
</feature>
<dbReference type="InterPro" id="IPR009057">
    <property type="entry name" value="Homeodomain-like_sf"/>
</dbReference>
<keyword evidence="1" id="KW-0805">Transcription regulation</keyword>
<comment type="caution">
    <text evidence="5">The sequence shown here is derived from an EMBL/GenBank/DDBJ whole genome shotgun (WGS) entry which is preliminary data.</text>
</comment>
<keyword evidence="2" id="KW-0238">DNA-binding</keyword>
<dbReference type="AlphaFoldDB" id="A0A4R9LN84"/>
<keyword evidence="3" id="KW-0804">Transcription</keyword>
<reference evidence="5" key="1">
    <citation type="journal article" date="2019" name="PLoS Negl. Trop. Dis.">
        <title>Revisiting the worldwide diversity of Leptospira species in the environment.</title>
        <authorList>
            <person name="Vincent A.T."/>
            <person name="Schiettekatte O."/>
            <person name="Bourhy P."/>
            <person name="Veyrier F.J."/>
            <person name="Picardeau M."/>
        </authorList>
    </citation>
    <scope>NUCLEOTIDE SEQUENCE [LARGE SCALE GENOMIC DNA]</scope>
    <source>
        <strain evidence="5">201400974</strain>
    </source>
</reference>
<dbReference type="SMART" id="SM00342">
    <property type="entry name" value="HTH_ARAC"/>
    <property type="match status" value="1"/>
</dbReference>
<evidence type="ECO:0000259" key="4">
    <source>
        <dbReference type="PROSITE" id="PS01124"/>
    </source>
</evidence>
<dbReference type="GO" id="GO:0043565">
    <property type="term" value="F:sequence-specific DNA binding"/>
    <property type="evidence" value="ECO:0007669"/>
    <property type="project" value="InterPro"/>
</dbReference>
<dbReference type="PANTHER" id="PTHR43436:SF2">
    <property type="entry name" value="ARAC_XYLS FAMILY TRANSCRIPTIONAL REGULATOR"/>
    <property type="match status" value="1"/>
</dbReference>
<proteinExistence type="predicted"/>
<dbReference type="Pfam" id="PF06719">
    <property type="entry name" value="AraC_N"/>
    <property type="match status" value="1"/>
</dbReference>
<dbReference type="GO" id="GO:0003700">
    <property type="term" value="F:DNA-binding transcription factor activity"/>
    <property type="evidence" value="ECO:0007669"/>
    <property type="project" value="InterPro"/>
</dbReference>
<protein>
    <submittedName>
        <fullName evidence="5">AraC family transcriptional regulator</fullName>
    </submittedName>
</protein>
<gene>
    <name evidence="5" type="ORF">EHS11_19705</name>
</gene>
<dbReference type="Proteomes" id="UP000298264">
    <property type="component" value="Unassembled WGS sequence"/>
</dbReference>
<dbReference type="PROSITE" id="PS01124">
    <property type="entry name" value="HTH_ARAC_FAMILY_2"/>
    <property type="match status" value="1"/>
</dbReference>
<dbReference type="EMBL" id="RQHV01000067">
    <property type="protein sequence ID" value="TGN06432.1"/>
    <property type="molecule type" value="Genomic_DNA"/>
</dbReference>
<evidence type="ECO:0000256" key="1">
    <source>
        <dbReference type="ARBA" id="ARBA00023015"/>
    </source>
</evidence>
<dbReference type="OrthoDB" id="34150at2"/>
<keyword evidence="6" id="KW-1185">Reference proteome</keyword>
<dbReference type="InterPro" id="IPR018062">
    <property type="entry name" value="HTH_AraC-typ_CS"/>
</dbReference>
<name>A0A4R9LN84_9LEPT</name>
<organism evidence="5 6">
    <name type="scientific">Leptospira ilyithenensis</name>
    <dbReference type="NCBI Taxonomy" id="2484901"/>
    <lineage>
        <taxon>Bacteria</taxon>
        <taxon>Pseudomonadati</taxon>
        <taxon>Spirochaetota</taxon>
        <taxon>Spirochaetia</taxon>
        <taxon>Leptospirales</taxon>
        <taxon>Leptospiraceae</taxon>
        <taxon>Leptospira</taxon>
    </lineage>
</organism>
<accession>A0A4R9LN84</accession>
<dbReference type="Pfam" id="PF12833">
    <property type="entry name" value="HTH_18"/>
    <property type="match status" value="1"/>
</dbReference>
<evidence type="ECO:0000313" key="6">
    <source>
        <dbReference type="Proteomes" id="UP000298264"/>
    </source>
</evidence>